<name>A0AAV5SYN1_9BILA</name>
<protein>
    <submittedName>
        <fullName evidence="1">Uncharacterized protein</fullName>
    </submittedName>
</protein>
<keyword evidence="2" id="KW-1185">Reference proteome</keyword>
<dbReference type="EMBL" id="BTSX01000003">
    <property type="protein sequence ID" value="GMS87880.1"/>
    <property type="molecule type" value="Genomic_DNA"/>
</dbReference>
<dbReference type="Proteomes" id="UP001432027">
    <property type="component" value="Unassembled WGS sequence"/>
</dbReference>
<dbReference type="AlphaFoldDB" id="A0AAV5SYN1"/>
<reference evidence="1" key="1">
    <citation type="submission" date="2023-10" db="EMBL/GenBank/DDBJ databases">
        <title>Genome assembly of Pristionchus species.</title>
        <authorList>
            <person name="Yoshida K."/>
            <person name="Sommer R.J."/>
        </authorList>
    </citation>
    <scope>NUCLEOTIDE SEQUENCE</scope>
    <source>
        <strain evidence="1">RS0144</strain>
    </source>
</reference>
<evidence type="ECO:0000313" key="1">
    <source>
        <dbReference type="EMBL" id="GMS87880.1"/>
    </source>
</evidence>
<feature type="non-terminal residue" evidence="1">
    <location>
        <position position="1"/>
    </location>
</feature>
<comment type="caution">
    <text evidence="1">The sequence shown here is derived from an EMBL/GenBank/DDBJ whole genome shotgun (WGS) entry which is preliminary data.</text>
</comment>
<feature type="non-terminal residue" evidence="1">
    <location>
        <position position="103"/>
    </location>
</feature>
<proteinExistence type="predicted"/>
<gene>
    <name evidence="1" type="ORF">PENTCL1PPCAC_10055</name>
</gene>
<organism evidence="1 2">
    <name type="scientific">Pristionchus entomophagus</name>
    <dbReference type="NCBI Taxonomy" id="358040"/>
    <lineage>
        <taxon>Eukaryota</taxon>
        <taxon>Metazoa</taxon>
        <taxon>Ecdysozoa</taxon>
        <taxon>Nematoda</taxon>
        <taxon>Chromadorea</taxon>
        <taxon>Rhabditida</taxon>
        <taxon>Rhabditina</taxon>
        <taxon>Diplogasteromorpha</taxon>
        <taxon>Diplogasteroidea</taxon>
        <taxon>Neodiplogasteridae</taxon>
        <taxon>Pristionchus</taxon>
    </lineage>
</organism>
<evidence type="ECO:0000313" key="2">
    <source>
        <dbReference type="Proteomes" id="UP001432027"/>
    </source>
</evidence>
<sequence length="103" mass="11894">SLGYLPYLAFELVFSLVVWTSVEKTIDLIISFTAIEIISPYELSIASYLRYLLIMMISILMRLIQFYCNIRQPEDEVLVKLDQLLRTLSQAPFRTISAGVHYA</sequence>
<accession>A0AAV5SYN1</accession>